<dbReference type="AlphaFoldDB" id="A0A382ZXW9"/>
<evidence type="ECO:0000256" key="1">
    <source>
        <dbReference type="SAM" id="Phobius"/>
    </source>
</evidence>
<organism evidence="2">
    <name type="scientific">marine metagenome</name>
    <dbReference type="NCBI Taxonomy" id="408172"/>
    <lineage>
        <taxon>unclassified sequences</taxon>
        <taxon>metagenomes</taxon>
        <taxon>ecological metagenomes</taxon>
    </lineage>
</organism>
<feature type="transmembrane region" description="Helical" evidence="1">
    <location>
        <begin position="6"/>
        <end position="27"/>
    </location>
</feature>
<keyword evidence="1" id="KW-1133">Transmembrane helix</keyword>
<protein>
    <submittedName>
        <fullName evidence="2">Uncharacterized protein</fullName>
    </submittedName>
</protein>
<dbReference type="EMBL" id="UINC01187423">
    <property type="protein sequence ID" value="SVE00140.1"/>
    <property type="molecule type" value="Genomic_DNA"/>
</dbReference>
<proteinExistence type="predicted"/>
<keyword evidence="1" id="KW-0812">Transmembrane</keyword>
<name>A0A382ZXW9_9ZZZZ</name>
<accession>A0A382ZXW9</accession>
<evidence type="ECO:0000313" key="2">
    <source>
        <dbReference type="EMBL" id="SVE00140.1"/>
    </source>
</evidence>
<feature type="transmembrane region" description="Helical" evidence="1">
    <location>
        <begin position="39"/>
        <end position="61"/>
    </location>
</feature>
<keyword evidence="1" id="KW-0472">Membrane</keyword>
<reference evidence="2" key="1">
    <citation type="submission" date="2018-05" db="EMBL/GenBank/DDBJ databases">
        <authorList>
            <person name="Lanie J.A."/>
            <person name="Ng W.-L."/>
            <person name="Kazmierczak K.M."/>
            <person name="Andrzejewski T.M."/>
            <person name="Davidsen T.M."/>
            <person name="Wayne K.J."/>
            <person name="Tettelin H."/>
            <person name="Glass J.I."/>
            <person name="Rusch D."/>
            <person name="Podicherti R."/>
            <person name="Tsui H.-C.T."/>
            <person name="Winkler M.E."/>
        </authorList>
    </citation>
    <scope>NUCLEOTIDE SEQUENCE</scope>
</reference>
<gene>
    <name evidence="2" type="ORF">METZ01_LOCUS452994</name>
</gene>
<sequence>VNNSIIKLISIIILILAGGVTATWYFSTSETLSRPLRDGLGMLTLFTSFLIAGILIAVILIQTDKNQT</sequence>
<feature type="non-terminal residue" evidence="2">
    <location>
        <position position="1"/>
    </location>
</feature>